<comment type="caution">
    <text evidence="11">The sequence shown here is derived from an EMBL/GenBank/DDBJ whole genome shotgun (WGS) entry which is preliminary data.</text>
</comment>
<dbReference type="GO" id="GO:0006354">
    <property type="term" value="P:DNA-templated transcription elongation"/>
    <property type="evidence" value="ECO:0007669"/>
    <property type="project" value="TreeGrafter"/>
</dbReference>
<gene>
    <name evidence="8" type="primary">greA</name>
    <name evidence="11" type="ORF">A3F94_02410</name>
</gene>
<sequence length="152" mass="17109">MDKIKLTKKEYDELKKELEKLEKDERAVVAKLLKEAIEQGDLGENDAYHQAKDRQARLEMRIRELAIIIKQAIIVEKTNSGKVQVGSILKVKNSDGKEQGFTIVSAQNSDPSSGKISYDSPIGNAFMGHEIKEKIKIKLPSGVKEYIILEIN</sequence>
<comment type="similarity">
    <text evidence="1 8">Belongs to the GreA/GreB family.</text>
</comment>
<feature type="domain" description="Transcription elongation factor GreA/GreB N-terminal" evidence="10">
    <location>
        <begin position="5"/>
        <end position="74"/>
    </location>
</feature>
<dbReference type="Gene3D" id="1.10.287.180">
    <property type="entry name" value="Transcription elongation factor, GreA/GreB, N-terminal domain"/>
    <property type="match status" value="1"/>
</dbReference>
<dbReference type="PIRSF" id="PIRSF006092">
    <property type="entry name" value="GreA_GreB"/>
    <property type="match status" value="1"/>
</dbReference>
<protein>
    <recommendedName>
        <fullName evidence="2 8">Transcription elongation factor GreA</fullName>
    </recommendedName>
    <alternativeName>
        <fullName evidence="7 8">Transcript cleavage factor GreA</fullName>
    </alternativeName>
</protein>
<accession>A0A1G2HIG9</accession>
<dbReference type="InterPro" id="IPR023459">
    <property type="entry name" value="Tscrpt_elong_fac_GreA/B_fam"/>
</dbReference>
<keyword evidence="8" id="KW-0175">Coiled coil</keyword>
<evidence type="ECO:0000256" key="8">
    <source>
        <dbReference type="HAMAP-Rule" id="MF_00105"/>
    </source>
</evidence>
<evidence type="ECO:0000259" key="10">
    <source>
        <dbReference type="Pfam" id="PF03449"/>
    </source>
</evidence>
<dbReference type="InterPro" id="IPR036805">
    <property type="entry name" value="Tscrpt_elong_fac_GreA/B_N_sf"/>
</dbReference>
<dbReference type="InterPro" id="IPR001437">
    <property type="entry name" value="Tscrpt_elong_fac_GreA/B_C"/>
</dbReference>
<evidence type="ECO:0000256" key="1">
    <source>
        <dbReference type="ARBA" id="ARBA00008213"/>
    </source>
</evidence>
<evidence type="ECO:0000313" key="11">
    <source>
        <dbReference type="EMBL" id="OGZ62060.1"/>
    </source>
</evidence>
<dbReference type="SUPFAM" id="SSF46557">
    <property type="entry name" value="GreA transcript cleavage protein, N-terminal domain"/>
    <property type="match status" value="1"/>
</dbReference>
<dbReference type="SUPFAM" id="SSF54534">
    <property type="entry name" value="FKBP-like"/>
    <property type="match status" value="1"/>
</dbReference>
<evidence type="ECO:0000256" key="4">
    <source>
        <dbReference type="ARBA" id="ARBA00023125"/>
    </source>
</evidence>
<dbReference type="InterPro" id="IPR022691">
    <property type="entry name" value="Tscrpt_elong_fac_GreA/B_N"/>
</dbReference>
<dbReference type="AlphaFoldDB" id="A0A1G2HIG9"/>
<comment type="function">
    <text evidence="6 8">Necessary for efficient RNA polymerase transcription elongation past template-encoded arresting sites. The arresting sites in DNA have the property of trapping a certain fraction of elongating RNA polymerases that pass through, resulting in locked ternary complexes. Cleavage of the nascent transcript by cleavage factors such as GreA or GreB allows the resumption of elongation from the new 3'terminus. GreA releases sequences of 2 to 3 nucleotides.</text>
</comment>
<dbReference type="Pfam" id="PF01272">
    <property type="entry name" value="GreA_GreB"/>
    <property type="match status" value="1"/>
</dbReference>
<keyword evidence="5 8" id="KW-0804">Transcription</keyword>
<dbReference type="GO" id="GO:0003677">
    <property type="term" value="F:DNA binding"/>
    <property type="evidence" value="ECO:0007669"/>
    <property type="project" value="UniProtKB-UniRule"/>
</dbReference>
<reference evidence="11 12" key="1">
    <citation type="journal article" date="2016" name="Nat. Commun.">
        <title>Thousands of microbial genomes shed light on interconnected biogeochemical processes in an aquifer system.</title>
        <authorList>
            <person name="Anantharaman K."/>
            <person name="Brown C.T."/>
            <person name="Hug L.A."/>
            <person name="Sharon I."/>
            <person name="Castelle C.J."/>
            <person name="Probst A.J."/>
            <person name="Thomas B.C."/>
            <person name="Singh A."/>
            <person name="Wilkins M.J."/>
            <person name="Karaoz U."/>
            <person name="Brodie E.L."/>
            <person name="Williams K.H."/>
            <person name="Hubbard S.S."/>
            <person name="Banfield J.F."/>
        </authorList>
    </citation>
    <scope>NUCLEOTIDE SEQUENCE [LARGE SCALE GENOMIC DNA]</scope>
</reference>
<evidence type="ECO:0000256" key="6">
    <source>
        <dbReference type="ARBA" id="ARBA00024916"/>
    </source>
</evidence>
<dbReference type="FunFam" id="1.10.287.180:FF:000001">
    <property type="entry name" value="Transcription elongation factor GreA"/>
    <property type="match status" value="1"/>
</dbReference>
<dbReference type="Gene3D" id="3.10.50.30">
    <property type="entry name" value="Transcription elongation factor, GreA/GreB, C-terminal domain"/>
    <property type="match status" value="1"/>
</dbReference>
<keyword evidence="4 8" id="KW-0238">DNA-binding</keyword>
<evidence type="ECO:0000259" key="9">
    <source>
        <dbReference type="Pfam" id="PF01272"/>
    </source>
</evidence>
<evidence type="ECO:0000256" key="2">
    <source>
        <dbReference type="ARBA" id="ARBA00013729"/>
    </source>
</evidence>
<dbReference type="PANTHER" id="PTHR30437">
    <property type="entry name" value="TRANSCRIPTION ELONGATION FACTOR GREA"/>
    <property type="match status" value="1"/>
</dbReference>
<evidence type="ECO:0000256" key="7">
    <source>
        <dbReference type="ARBA" id="ARBA00030776"/>
    </source>
</evidence>
<evidence type="ECO:0000256" key="3">
    <source>
        <dbReference type="ARBA" id="ARBA00023015"/>
    </source>
</evidence>
<dbReference type="STRING" id="1802165.A3F94_02410"/>
<dbReference type="Pfam" id="PF03449">
    <property type="entry name" value="GreA_GreB_N"/>
    <property type="match status" value="1"/>
</dbReference>
<dbReference type="EMBL" id="MHOK01000009">
    <property type="protein sequence ID" value="OGZ62060.1"/>
    <property type="molecule type" value="Genomic_DNA"/>
</dbReference>
<name>A0A1G2HIG9_9BACT</name>
<dbReference type="GO" id="GO:0070063">
    <property type="term" value="F:RNA polymerase binding"/>
    <property type="evidence" value="ECO:0007669"/>
    <property type="project" value="InterPro"/>
</dbReference>
<evidence type="ECO:0000256" key="5">
    <source>
        <dbReference type="ARBA" id="ARBA00023163"/>
    </source>
</evidence>
<dbReference type="PANTHER" id="PTHR30437:SF4">
    <property type="entry name" value="TRANSCRIPTION ELONGATION FACTOR GREA"/>
    <property type="match status" value="1"/>
</dbReference>
<dbReference type="InterPro" id="IPR036953">
    <property type="entry name" value="GreA/GreB_C_sf"/>
</dbReference>
<dbReference type="HAMAP" id="MF_00105">
    <property type="entry name" value="GreA_GreB"/>
    <property type="match status" value="1"/>
</dbReference>
<proteinExistence type="inferred from homology"/>
<feature type="coiled-coil region" evidence="8">
    <location>
        <begin position="1"/>
        <end position="35"/>
    </location>
</feature>
<dbReference type="InterPro" id="IPR028624">
    <property type="entry name" value="Tscrpt_elong_fac_GreA/B"/>
</dbReference>
<keyword evidence="3 8" id="KW-0805">Transcription regulation</keyword>
<dbReference type="GO" id="GO:0032784">
    <property type="term" value="P:regulation of DNA-templated transcription elongation"/>
    <property type="evidence" value="ECO:0007669"/>
    <property type="project" value="UniProtKB-UniRule"/>
</dbReference>
<evidence type="ECO:0000313" key="12">
    <source>
        <dbReference type="Proteomes" id="UP000176770"/>
    </source>
</evidence>
<dbReference type="Proteomes" id="UP000176770">
    <property type="component" value="Unassembled WGS sequence"/>
</dbReference>
<feature type="domain" description="Transcription elongation factor GreA/GreB C-terminal" evidence="9">
    <location>
        <begin position="80"/>
        <end position="152"/>
    </location>
</feature>
<organism evidence="11 12">
    <name type="scientific">Candidatus Spechtbacteria bacterium RIFCSPLOWO2_12_FULL_38_22</name>
    <dbReference type="NCBI Taxonomy" id="1802165"/>
    <lineage>
        <taxon>Bacteria</taxon>
        <taxon>Candidatus Spechtiibacteriota</taxon>
    </lineage>
</organism>